<dbReference type="GO" id="GO:0016579">
    <property type="term" value="P:protein deubiquitination"/>
    <property type="evidence" value="ECO:0007669"/>
    <property type="project" value="InterPro"/>
</dbReference>
<dbReference type="InterPro" id="IPR018200">
    <property type="entry name" value="USP_CS"/>
</dbReference>
<dbReference type="PANTHER" id="PTHR24006:SF796">
    <property type="entry name" value="UBL CARBOXYL-TERMINAL HYDROLASE 18-RELATED"/>
    <property type="match status" value="1"/>
</dbReference>
<dbReference type="GO" id="GO:0005829">
    <property type="term" value="C:cytosol"/>
    <property type="evidence" value="ECO:0007669"/>
    <property type="project" value="TreeGrafter"/>
</dbReference>
<evidence type="ECO:0000313" key="3">
    <source>
        <dbReference type="Proteomes" id="UP000515156"/>
    </source>
</evidence>
<dbReference type="PROSITE" id="PS00973">
    <property type="entry name" value="USP_2"/>
    <property type="match status" value="1"/>
</dbReference>
<dbReference type="GeneID" id="115477813"/>
<keyword evidence="3" id="KW-1185">Reference proteome</keyword>
<dbReference type="RefSeq" id="XP_030070764.1">
    <property type="nucleotide sequence ID" value="XM_030214904.1"/>
</dbReference>
<sequence length="440" mass="50201">METNGKTGVAGTLASQAGSLQAPFGQEEVKADGGGGAASAWERNEETGDAGSLASQSKLMPLVPVKYRMMTMGRRVSGEEFNKIHKSEETELVMEKQRYDTQENNNSSQWLYSSGDFKNGAIGLYNIRLTCCLNSLLQTFYMNKDFTDIIQEIAVPEATEVEENVPYQLQRLFEQMQGSREKAVHPYRFIQCLQKNNMKLYIQHDAAELFLTIWNLIHSQLPQIHLAERLSALYTIQVLEYLTCLQCSSERTRESCMLTLPLSLFDARSHKPENLERALHNFFQPETLTADNKLFCPQCEKETVSLQGIRLRSLPQTLTLHIKRISSRNSPWAQKISCTLTFPKNLDLGEVLRSEHMHLNPKSQADFQYKLFAVVAHSGTASFGHYCAYIRSFKDKKWYCFNDSSVCKVSWDDIKCTYGSFSLHWGETAYLLIYRKAEPL</sequence>
<evidence type="ECO:0000256" key="1">
    <source>
        <dbReference type="SAM" id="MobiDB-lite"/>
    </source>
</evidence>
<dbReference type="InterPro" id="IPR001394">
    <property type="entry name" value="Peptidase_C19_UCH"/>
</dbReference>
<dbReference type="CDD" id="cd02257">
    <property type="entry name" value="Peptidase_C19"/>
    <property type="match status" value="1"/>
</dbReference>
<dbReference type="FunCoup" id="A0A6P7Z4U0">
    <property type="interactions" value="1465"/>
</dbReference>
<gene>
    <name evidence="4" type="primary">USP18</name>
</gene>
<feature type="region of interest" description="Disordered" evidence="1">
    <location>
        <begin position="1"/>
        <end position="54"/>
    </location>
</feature>
<dbReference type="InterPro" id="IPR028889">
    <property type="entry name" value="USP"/>
</dbReference>
<dbReference type="KEGG" id="muo:115477813"/>
<dbReference type="InterPro" id="IPR038765">
    <property type="entry name" value="Papain-like_cys_pep_sf"/>
</dbReference>
<evidence type="ECO:0000313" key="4">
    <source>
        <dbReference type="RefSeq" id="XP_030070764.1"/>
    </source>
</evidence>
<dbReference type="Proteomes" id="UP000515156">
    <property type="component" value="Chromosome 9"/>
</dbReference>
<reference evidence="4" key="1">
    <citation type="submission" date="2025-08" db="UniProtKB">
        <authorList>
            <consortium name="RefSeq"/>
        </authorList>
    </citation>
    <scope>IDENTIFICATION</scope>
</reference>
<protein>
    <submittedName>
        <fullName evidence="4">Ubl carboxyl-terminal hydrolase 18</fullName>
    </submittedName>
</protein>
<dbReference type="SUPFAM" id="SSF54001">
    <property type="entry name" value="Cysteine proteinases"/>
    <property type="match status" value="1"/>
</dbReference>
<dbReference type="Gene3D" id="3.90.70.10">
    <property type="entry name" value="Cysteine proteinases"/>
    <property type="match status" value="1"/>
</dbReference>
<dbReference type="GO" id="GO:0004843">
    <property type="term" value="F:cysteine-type deubiquitinase activity"/>
    <property type="evidence" value="ECO:0007669"/>
    <property type="project" value="InterPro"/>
</dbReference>
<keyword evidence="4" id="KW-0378">Hydrolase</keyword>
<name>A0A6P7Z4U0_9AMPH</name>
<dbReference type="AlphaFoldDB" id="A0A6P7Z4U0"/>
<dbReference type="OrthoDB" id="292964at2759"/>
<dbReference type="InterPro" id="IPR050164">
    <property type="entry name" value="Peptidase_C19"/>
</dbReference>
<dbReference type="CTD" id="11274"/>
<dbReference type="GO" id="GO:0005634">
    <property type="term" value="C:nucleus"/>
    <property type="evidence" value="ECO:0007669"/>
    <property type="project" value="TreeGrafter"/>
</dbReference>
<dbReference type="Pfam" id="PF00443">
    <property type="entry name" value="UCH"/>
    <property type="match status" value="1"/>
</dbReference>
<dbReference type="InParanoid" id="A0A6P7Z4U0"/>
<feature type="domain" description="USP" evidence="2">
    <location>
        <begin position="122"/>
        <end position="437"/>
    </location>
</feature>
<evidence type="ECO:0000259" key="2">
    <source>
        <dbReference type="PROSITE" id="PS50235"/>
    </source>
</evidence>
<dbReference type="PROSITE" id="PS50235">
    <property type="entry name" value="USP_3"/>
    <property type="match status" value="1"/>
</dbReference>
<organism evidence="3 4">
    <name type="scientific">Microcaecilia unicolor</name>
    <dbReference type="NCBI Taxonomy" id="1415580"/>
    <lineage>
        <taxon>Eukaryota</taxon>
        <taxon>Metazoa</taxon>
        <taxon>Chordata</taxon>
        <taxon>Craniata</taxon>
        <taxon>Vertebrata</taxon>
        <taxon>Euteleostomi</taxon>
        <taxon>Amphibia</taxon>
        <taxon>Gymnophiona</taxon>
        <taxon>Siphonopidae</taxon>
        <taxon>Microcaecilia</taxon>
    </lineage>
</organism>
<dbReference type="PANTHER" id="PTHR24006">
    <property type="entry name" value="UBIQUITIN CARBOXYL-TERMINAL HYDROLASE"/>
    <property type="match status" value="1"/>
</dbReference>
<proteinExistence type="predicted"/>
<accession>A0A6P7Z4U0</accession>